<dbReference type="InterPro" id="IPR050549">
    <property type="entry name" value="MFS_Trehalose_Transporter"/>
</dbReference>
<protein>
    <submittedName>
        <fullName evidence="6">Jg21759 protein</fullName>
    </submittedName>
</protein>
<dbReference type="EMBL" id="CAKXAJ010025994">
    <property type="protein sequence ID" value="CAH2249245.1"/>
    <property type="molecule type" value="Genomic_DNA"/>
</dbReference>
<feature type="transmembrane region" description="Helical" evidence="5">
    <location>
        <begin position="250"/>
        <end position="268"/>
    </location>
</feature>
<evidence type="ECO:0000313" key="7">
    <source>
        <dbReference type="Proteomes" id="UP000838756"/>
    </source>
</evidence>
<accession>A0A8S4S7T3</accession>
<dbReference type="PANTHER" id="PTHR48021">
    <property type="match status" value="1"/>
</dbReference>
<dbReference type="PANTHER" id="PTHR48021:SF33">
    <property type="entry name" value="AT22075P-RELATED"/>
    <property type="match status" value="1"/>
</dbReference>
<dbReference type="Pfam" id="PF00083">
    <property type="entry name" value="Sugar_tr"/>
    <property type="match status" value="1"/>
</dbReference>
<evidence type="ECO:0000256" key="5">
    <source>
        <dbReference type="SAM" id="Phobius"/>
    </source>
</evidence>
<evidence type="ECO:0000313" key="6">
    <source>
        <dbReference type="EMBL" id="CAH2249245.1"/>
    </source>
</evidence>
<gene>
    <name evidence="6" type="primary">jg21759</name>
    <name evidence="6" type="ORF">PAEG_LOCUS21885</name>
</gene>
<proteinExistence type="predicted"/>
<dbReference type="Proteomes" id="UP000838756">
    <property type="component" value="Unassembled WGS sequence"/>
</dbReference>
<feature type="transmembrane region" description="Helical" evidence="5">
    <location>
        <begin position="167"/>
        <end position="185"/>
    </location>
</feature>
<dbReference type="GO" id="GO:0016020">
    <property type="term" value="C:membrane"/>
    <property type="evidence" value="ECO:0007669"/>
    <property type="project" value="UniProtKB-SubCell"/>
</dbReference>
<comment type="subcellular location">
    <subcellularLocation>
        <location evidence="1">Membrane</location>
    </subcellularLocation>
</comment>
<dbReference type="Gene3D" id="1.20.1250.20">
    <property type="entry name" value="MFS general substrate transporter like domains"/>
    <property type="match status" value="1"/>
</dbReference>
<dbReference type="InterPro" id="IPR005828">
    <property type="entry name" value="MFS_sugar_transport-like"/>
</dbReference>
<feature type="transmembrane region" description="Helical" evidence="5">
    <location>
        <begin position="226"/>
        <end position="244"/>
    </location>
</feature>
<dbReference type="OrthoDB" id="5296287at2759"/>
<feature type="transmembrane region" description="Helical" evidence="5">
    <location>
        <begin position="396"/>
        <end position="415"/>
    </location>
</feature>
<comment type="caution">
    <text evidence="6">The sequence shown here is derived from an EMBL/GenBank/DDBJ whole genome shotgun (WGS) entry which is preliminary data.</text>
</comment>
<feature type="transmembrane region" description="Helical" evidence="5">
    <location>
        <begin position="372"/>
        <end position="389"/>
    </location>
</feature>
<feature type="transmembrane region" description="Helical" evidence="5">
    <location>
        <begin position="191"/>
        <end position="214"/>
    </location>
</feature>
<keyword evidence="3 5" id="KW-1133">Transmembrane helix</keyword>
<sequence length="535" mass="59867">MVSPLLHLSEGLSPLSSELTKTIFKHLSKHYGGLQAGILTMLSFTVKASDMLWLKLKTVKVHGGLAPMLSSLHICLVYENESQVKLFLRDWREENRGCAIKQYALSFIVSLPFFTHGVESLNLTITSHSGHFATPEVVPWTTLGLILGSIISAMIYSYAVDTWGRKFGIYVVVLLQGASCIPLLIPPNDIAYIILHVLSGISTAGLFICIPVYVREISDVKCRGAMMSLMVLMTTAGYLVRLGMDVDSRLYLIAGLVMAQFVSLFMIVESPTYLVKVGKFEAAKKCLGKLKCLSANDTHIVNQILLLKEESERAKPNGALRFYQIFKNQIWRDEMKIGVMLFTTIILSGCIIFFDQEKILIQLKTSTDPDRILVPICLFVGAFVCVILVRVFERKYLLTFAFSVMVLSMGTLAVFTQADLTVTSLRWLPIAALGVLVFGYGVAWGLPTVILVEMLNLEIRTRVLGAIYTYSQILRLAHVYTFKYIEDYMGIYTLLYIFACINLFGAVYTISNIPDIKGKSVKQIERQLKKIPIIK</sequence>
<feature type="transmembrane region" description="Helical" evidence="5">
    <location>
        <begin position="488"/>
        <end position="510"/>
    </location>
</feature>
<evidence type="ECO:0000256" key="4">
    <source>
        <dbReference type="ARBA" id="ARBA00023136"/>
    </source>
</evidence>
<dbReference type="AlphaFoldDB" id="A0A8S4S7T3"/>
<keyword evidence="4 5" id="KW-0472">Membrane</keyword>
<evidence type="ECO:0000256" key="1">
    <source>
        <dbReference type="ARBA" id="ARBA00004370"/>
    </source>
</evidence>
<name>A0A8S4S7T3_9NEOP</name>
<dbReference type="InterPro" id="IPR036259">
    <property type="entry name" value="MFS_trans_sf"/>
</dbReference>
<organism evidence="6 7">
    <name type="scientific">Pararge aegeria aegeria</name>
    <dbReference type="NCBI Taxonomy" id="348720"/>
    <lineage>
        <taxon>Eukaryota</taxon>
        <taxon>Metazoa</taxon>
        <taxon>Ecdysozoa</taxon>
        <taxon>Arthropoda</taxon>
        <taxon>Hexapoda</taxon>
        <taxon>Insecta</taxon>
        <taxon>Pterygota</taxon>
        <taxon>Neoptera</taxon>
        <taxon>Endopterygota</taxon>
        <taxon>Lepidoptera</taxon>
        <taxon>Glossata</taxon>
        <taxon>Ditrysia</taxon>
        <taxon>Papilionoidea</taxon>
        <taxon>Nymphalidae</taxon>
        <taxon>Satyrinae</taxon>
        <taxon>Satyrini</taxon>
        <taxon>Parargina</taxon>
        <taxon>Pararge</taxon>
    </lineage>
</organism>
<feature type="transmembrane region" description="Helical" evidence="5">
    <location>
        <begin position="427"/>
        <end position="451"/>
    </location>
</feature>
<dbReference type="GO" id="GO:0022857">
    <property type="term" value="F:transmembrane transporter activity"/>
    <property type="evidence" value="ECO:0007669"/>
    <property type="project" value="InterPro"/>
</dbReference>
<reference evidence="6" key="1">
    <citation type="submission" date="2022-03" db="EMBL/GenBank/DDBJ databases">
        <authorList>
            <person name="Lindestad O."/>
        </authorList>
    </citation>
    <scope>NUCLEOTIDE SEQUENCE</scope>
</reference>
<evidence type="ECO:0000256" key="2">
    <source>
        <dbReference type="ARBA" id="ARBA00022692"/>
    </source>
</evidence>
<feature type="transmembrane region" description="Helical" evidence="5">
    <location>
        <begin position="138"/>
        <end position="160"/>
    </location>
</feature>
<keyword evidence="2 5" id="KW-0812">Transmembrane</keyword>
<evidence type="ECO:0000256" key="3">
    <source>
        <dbReference type="ARBA" id="ARBA00022989"/>
    </source>
</evidence>
<feature type="transmembrane region" description="Helical" evidence="5">
    <location>
        <begin position="337"/>
        <end position="356"/>
    </location>
</feature>
<keyword evidence="7" id="KW-1185">Reference proteome</keyword>
<dbReference type="SUPFAM" id="SSF103473">
    <property type="entry name" value="MFS general substrate transporter"/>
    <property type="match status" value="1"/>
</dbReference>